<protein>
    <submittedName>
        <fullName evidence="1">Uncharacterized protein</fullName>
    </submittedName>
</protein>
<gene>
    <name evidence="1" type="ORF">M0811_13606</name>
</gene>
<reference evidence="1" key="1">
    <citation type="submission" date="2022-10" db="EMBL/GenBank/DDBJ databases">
        <title>Novel sulphate-reducing endosymbionts in the free-living metamonad Anaeramoeba.</title>
        <authorList>
            <person name="Jerlstrom-Hultqvist J."/>
            <person name="Cepicka I."/>
            <person name="Gallot-Lavallee L."/>
            <person name="Salas-Leiva D."/>
            <person name="Curtis B.A."/>
            <person name="Zahonova K."/>
            <person name="Pipaliya S."/>
            <person name="Dacks J."/>
            <person name="Roger A.J."/>
        </authorList>
    </citation>
    <scope>NUCLEOTIDE SEQUENCE</scope>
    <source>
        <strain evidence="1">BMAN</strain>
    </source>
</reference>
<proteinExistence type="predicted"/>
<organism evidence="1 2">
    <name type="scientific">Anaeramoeba ignava</name>
    <name type="common">Anaerobic marine amoeba</name>
    <dbReference type="NCBI Taxonomy" id="1746090"/>
    <lineage>
        <taxon>Eukaryota</taxon>
        <taxon>Metamonada</taxon>
        <taxon>Anaeramoebidae</taxon>
        <taxon>Anaeramoeba</taxon>
    </lineage>
</organism>
<dbReference type="Proteomes" id="UP001149090">
    <property type="component" value="Unassembled WGS sequence"/>
</dbReference>
<name>A0A9Q0R465_ANAIG</name>
<dbReference type="EMBL" id="JAPDFW010000142">
    <property type="protein sequence ID" value="KAJ5066492.1"/>
    <property type="molecule type" value="Genomic_DNA"/>
</dbReference>
<dbReference type="AlphaFoldDB" id="A0A9Q0R465"/>
<keyword evidence="2" id="KW-1185">Reference proteome</keyword>
<sequence>MISYTLIKTNICLPFIGKSIVYKYSSFLSINICCFNNAAYHTTWKISSFDISSTNLLAKNYLLKGFNYTIS</sequence>
<evidence type="ECO:0000313" key="2">
    <source>
        <dbReference type="Proteomes" id="UP001149090"/>
    </source>
</evidence>
<comment type="caution">
    <text evidence="1">The sequence shown here is derived from an EMBL/GenBank/DDBJ whole genome shotgun (WGS) entry which is preliminary data.</text>
</comment>
<accession>A0A9Q0R465</accession>
<evidence type="ECO:0000313" key="1">
    <source>
        <dbReference type="EMBL" id="KAJ5066492.1"/>
    </source>
</evidence>